<comment type="caution">
    <text evidence="3">The sequence shown here is derived from an EMBL/GenBank/DDBJ whole genome shotgun (WGS) entry which is preliminary data.</text>
</comment>
<proteinExistence type="predicted"/>
<dbReference type="RefSeq" id="WP_106585582.1">
    <property type="nucleotide sequence ID" value="NZ_PYGA01000020.1"/>
</dbReference>
<evidence type="ECO:0000313" key="4">
    <source>
        <dbReference type="Proteomes" id="UP000240542"/>
    </source>
</evidence>
<evidence type="ECO:0000313" key="3">
    <source>
        <dbReference type="EMBL" id="PSK91318.1"/>
    </source>
</evidence>
<dbReference type="Proteomes" id="UP000240542">
    <property type="component" value="Unassembled WGS sequence"/>
</dbReference>
<organism evidence="3 4">
    <name type="scientific">Murinocardiopsis flavida</name>
    <dbReference type="NCBI Taxonomy" id="645275"/>
    <lineage>
        <taxon>Bacteria</taxon>
        <taxon>Bacillati</taxon>
        <taxon>Actinomycetota</taxon>
        <taxon>Actinomycetes</taxon>
        <taxon>Streptosporangiales</taxon>
        <taxon>Nocardiopsidaceae</taxon>
        <taxon>Murinocardiopsis</taxon>
    </lineage>
</organism>
<dbReference type="InterPro" id="IPR012495">
    <property type="entry name" value="TadE-like_dom"/>
</dbReference>
<feature type="transmembrane region" description="Helical" evidence="1">
    <location>
        <begin position="12"/>
        <end position="34"/>
    </location>
</feature>
<accession>A0A2P8D276</accession>
<gene>
    <name evidence="3" type="ORF">CLV63_12044</name>
</gene>
<keyword evidence="1" id="KW-0812">Transmembrane</keyword>
<dbReference type="Pfam" id="PF07811">
    <property type="entry name" value="TadE"/>
    <property type="match status" value="1"/>
</dbReference>
<dbReference type="AlphaFoldDB" id="A0A2P8D276"/>
<reference evidence="3 4" key="1">
    <citation type="submission" date="2018-03" db="EMBL/GenBank/DDBJ databases">
        <title>Genomic Encyclopedia of Archaeal and Bacterial Type Strains, Phase II (KMG-II): from individual species to whole genera.</title>
        <authorList>
            <person name="Goeker M."/>
        </authorList>
    </citation>
    <scope>NUCLEOTIDE SEQUENCE [LARGE SCALE GENOMIC DNA]</scope>
    <source>
        <strain evidence="3 4">DSM 45312</strain>
    </source>
</reference>
<keyword evidence="1" id="KW-0472">Membrane</keyword>
<keyword evidence="1" id="KW-1133">Transmembrane helix</keyword>
<sequence length="133" mass="14864">MTGRLKRRRDDHGVALVELAALTPFILFFALLVWQVIMIGLTSMYASHAAAEGARQAAVTPYDAEKIEERAKKRISAPWNHDDAFSIDSEDRNLNTYIQVEIKIPIVLPGFNSSWDIGAETKVVLEDTVEPIP</sequence>
<feature type="domain" description="TadE-like" evidence="2">
    <location>
        <begin position="13"/>
        <end position="55"/>
    </location>
</feature>
<evidence type="ECO:0000256" key="1">
    <source>
        <dbReference type="SAM" id="Phobius"/>
    </source>
</evidence>
<keyword evidence="4" id="KW-1185">Reference proteome</keyword>
<name>A0A2P8D276_9ACTN</name>
<dbReference type="OrthoDB" id="3429618at2"/>
<protein>
    <submittedName>
        <fullName evidence="3">TadE-like protein</fullName>
    </submittedName>
</protein>
<dbReference type="EMBL" id="PYGA01000020">
    <property type="protein sequence ID" value="PSK91318.1"/>
    <property type="molecule type" value="Genomic_DNA"/>
</dbReference>
<evidence type="ECO:0000259" key="2">
    <source>
        <dbReference type="Pfam" id="PF07811"/>
    </source>
</evidence>